<dbReference type="Proteomes" id="UP000193642">
    <property type="component" value="Unassembled WGS sequence"/>
</dbReference>
<feature type="region of interest" description="Disordered" evidence="1">
    <location>
        <begin position="176"/>
        <end position="211"/>
    </location>
</feature>
<gene>
    <name evidence="3" type="ORF">BCR33DRAFT_719768</name>
</gene>
<evidence type="ECO:0000256" key="1">
    <source>
        <dbReference type="SAM" id="MobiDB-lite"/>
    </source>
</evidence>
<feature type="chain" id="PRO_5012847406" description="CBM1 domain-containing protein" evidence="2">
    <location>
        <begin position="26"/>
        <end position="266"/>
    </location>
</feature>
<feature type="compositionally biased region" description="Low complexity" evidence="1">
    <location>
        <begin position="101"/>
        <end position="110"/>
    </location>
</feature>
<feature type="signal peptide" evidence="2">
    <location>
        <begin position="1"/>
        <end position="25"/>
    </location>
</feature>
<accession>A0A1Y2BYW1</accession>
<dbReference type="AlphaFoldDB" id="A0A1Y2BYW1"/>
<reference evidence="3 4" key="1">
    <citation type="submission" date="2016-07" db="EMBL/GenBank/DDBJ databases">
        <title>Pervasive Adenine N6-methylation of Active Genes in Fungi.</title>
        <authorList>
            <consortium name="DOE Joint Genome Institute"/>
            <person name="Mondo S.J."/>
            <person name="Dannebaum R.O."/>
            <person name="Kuo R.C."/>
            <person name="Labutti K."/>
            <person name="Haridas S."/>
            <person name="Kuo A."/>
            <person name="Salamov A."/>
            <person name="Ahrendt S.R."/>
            <person name="Lipzen A."/>
            <person name="Sullivan W."/>
            <person name="Andreopoulos W.B."/>
            <person name="Clum A."/>
            <person name="Lindquist E."/>
            <person name="Daum C."/>
            <person name="Ramamoorthy G.K."/>
            <person name="Gryganskyi A."/>
            <person name="Culley D."/>
            <person name="Magnuson J.K."/>
            <person name="James T.Y."/>
            <person name="O'Malley M.A."/>
            <person name="Stajich J.E."/>
            <person name="Spatafora J.W."/>
            <person name="Visel A."/>
            <person name="Grigoriev I.V."/>
        </authorList>
    </citation>
    <scope>NUCLEOTIDE SEQUENCE [LARGE SCALE GENOMIC DNA]</scope>
    <source>
        <strain evidence="3 4">JEL800</strain>
    </source>
</reference>
<dbReference type="EMBL" id="MCGO01000037">
    <property type="protein sequence ID" value="ORY39962.1"/>
    <property type="molecule type" value="Genomic_DNA"/>
</dbReference>
<evidence type="ECO:0000256" key="2">
    <source>
        <dbReference type="SAM" id="SignalP"/>
    </source>
</evidence>
<proteinExistence type="predicted"/>
<organism evidence="3 4">
    <name type="scientific">Rhizoclosmatium globosum</name>
    <dbReference type="NCBI Taxonomy" id="329046"/>
    <lineage>
        <taxon>Eukaryota</taxon>
        <taxon>Fungi</taxon>
        <taxon>Fungi incertae sedis</taxon>
        <taxon>Chytridiomycota</taxon>
        <taxon>Chytridiomycota incertae sedis</taxon>
        <taxon>Chytridiomycetes</taxon>
        <taxon>Chytridiales</taxon>
        <taxon>Chytriomycetaceae</taxon>
        <taxon>Rhizoclosmatium</taxon>
    </lineage>
</organism>
<keyword evidence="2" id="KW-0732">Signal</keyword>
<feature type="compositionally biased region" description="Low complexity" evidence="1">
    <location>
        <begin position="176"/>
        <end position="190"/>
    </location>
</feature>
<feature type="region of interest" description="Disordered" evidence="1">
    <location>
        <begin position="82"/>
        <end position="110"/>
    </location>
</feature>
<sequence length="266" mass="27593">MQSTATATLLLTFITLALYSEPILAVPVNVEGWSFFSRKTVDNWQTCALSDYCSTTGYTCCIGPSDINNGKTTCRPISDCSSPSSSSAGSSGTGTTGGGVSPNAGNSQGNGAQNTNTNTCLNGAWTCGEDGRTLYQCGYVQGGVLAWRQHSQCQQGLVCINKTGFVGCDYPNGASSSSQTNQQQQQQNTGGVSGTGGQSQPNQAAQQGSQSSSTSCNFGDFSCGQDGITLFQCSYVQGNVLSWRQHSQCQQGSRCVVGQPAGFVGC</sequence>
<protein>
    <recommendedName>
        <fullName evidence="5">CBM1 domain-containing protein</fullName>
    </recommendedName>
</protein>
<name>A0A1Y2BYW1_9FUNG</name>
<evidence type="ECO:0000313" key="3">
    <source>
        <dbReference type="EMBL" id="ORY39962.1"/>
    </source>
</evidence>
<evidence type="ECO:0000313" key="4">
    <source>
        <dbReference type="Proteomes" id="UP000193642"/>
    </source>
</evidence>
<feature type="non-terminal residue" evidence="3">
    <location>
        <position position="266"/>
    </location>
</feature>
<feature type="compositionally biased region" description="Gly residues" evidence="1">
    <location>
        <begin position="91"/>
        <end position="100"/>
    </location>
</feature>
<feature type="compositionally biased region" description="Low complexity" evidence="1">
    <location>
        <begin position="198"/>
        <end position="211"/>
    </location>
</feature>
<keyword evidence="4" id="KW-1185">Reference proteome</keyword>
<evidence type="ECO:0008006" key="5">
    <source>
        <dbReference type="Google" id="ProtNLM"/>
    </source>
</evidence>
<comment type="caution">
    <text evidence="3">The sequence shown here is derived from an EMBL/GenBank/DDBJ whole genome shotgun (WGS) entry which is preliminary data.</text>
</comment>